<dbReference type="EMBL" id="JARBHB010000003">
    <property type="protein sequence ID" value="KAJ8888579.1"/>
    <property type="molecule type" value="Genomic_DNA"/>
</dbReference>
<reference evidence="1 2" key="1">
    <citation type="submission" date="2023-02" db="EMBL/GenBank/DDBJ databases">
        <title>LHISI_Scaffold_Assembly.</title>
        <authorList>
            <person name="Stuart O.P."/>
            <person name="Cleave R."/>
            <person name="Magrath M.J.L."/>
            <person name="Mikheyev A.S."/>
        </authorList>
    </citation>
    <scope>NUCLEOTIDE SEQUENCE [LARGE SCALE GENOMIC DNA]</scope>
    <source>
        <strain evidence="1">Daus_M_001</strain>
        <tissue evidence="1">Leg muscle</tissue>
    </source>
</reference>
<organism evidence="1 2">
    <name type="scientific">Dryococelus australis</name>
    <dbReference type="NCBI Taxonomy" id="614101"/>
    <lineage>
        <taxon>Eukaryota</taxon>
        <taxon>Metazoa</taxon>
        <taxon>Ecdysozoa</taxon>
        <taxon>Arthropoda</taxon>
        <taxon>Hexapoda</taxon>
        <taxon>Insecta</taxon>
        <taxon>Pterygota</taxon>
        <taxon>Neoptera</taxon>
        <taxon>Polyneoptera</taxon>
        <taxon>Phasmatodea</taxon>
        <taxon>Verophasmatodea</taxon>
        <taxon>Anareolatae</taxon>
        <taxon>Phasmatidae</taxon>
        <taxon>Eurycanthinae</taxon>
        <taxon>Dryococelus</taxon>
    </lineage>
</organism>
<sequence>MGHTEQDWQVSHVDCESVEFQVSVCRLWERPRREAISALASVLRSYGGPPPTTPLLFAILDRVSYWLGETGSSLVGGLPQIFACENRAGRTRWAAGFLEGFTFSPHLHSGATPSSPRFTLISSQDFDFKSRSNFFLTSLTRMYCLVGSWKQMWRMERVATGCLFGAEGRWRGNEFRCVELDELLSAFETEKRASDKGGTSTPSKCAIYAMCRALVVLRARLLSPLHTGASAGCSLAVVPHLANYGIRKVFGCKFAIGSEESRAIGRLLHAFNAALEKELGLIGGRKRAGLELELPREKSLHNGSVRHTLKHENPYSKVSRPRARDRVGIQKWKASV</sequence>
<accession>A0ABQ9HWW1</accession>
<keyword evidence="2" id="KW-1185">Reference proteome</keyword>
<evidence type="ECO:0000313" key="1">
    <source>
        <dbReference type="EMBL" id="KAJ8888579.1"/>
    </source>
</evidence>
<protein>
    <submittedName>
        <fullName evidence="1">Uncharacterized protein</fullName>
    </submittedName>
</protein>
<dbReference type="Proteomes" id="UP001159363">
    <property type="component" value="Chromosome 3"/>
</dbReference>
<name>A0ABQ9HWW1_9NEOP</name>
<comment type="caution">
    <text evidence="1">The sequence shown here is derived from an EMBL/GenBank/DDBJ whole genome shotgun (WGS) entry which is preliminary data.</text>
</comment>
<gene>
    <name evidence="1" type="ORF">PR048_008071</name>
</gene>
<proteinExistence type="predicted"/>
<evidence type="ECO:0000313" key="2">
    <source>
        <dbReference type="Proteomes" id="UP001159363"/>
    </source>
</evidence>